<sequence length="363" mass="40057">MRFVWLAVAFLAFIGTAPADAQTSVSDILNNPGQYNDTQVSVEGTVARVLAEDEGNYILEDEDGNQIRIRYSSDTAPSEGDQLTVEGLVSISAFNREPYITESNRSSTAAGSQSGETPEERRLESEGNPFTIIGIIGLLITIAIIGSAYYLWKREEEAEQRREEKRAQAEREAAEAAKSEASQEDGDLNVQDTELQGGDDSLFPDSDGPTTDEPERRIKSESSSSTANKPESPETLKFKAPPKTMKFIPGKLVIISGPDKGREFRIAGFPREEEDGNVVTIGRADVKGERAFAHIQLGDTYRTVSRIQAEIIQKTSSNEVYLRNKSTTNPTEVNNEQVPPEETVELQNEDTIQMGELVLRYEV</sequence>
<keyword evidence="6" id="KW-1185">Reference proteome</keyword>
<comment type="caution">
    <text evidence="5">The sequence shown here is derived from an EMBL/GenBank/DDBJ whole genome shotgun (WGS) entry which is preliminary data.</text>
</comment>
<proteinExistence type="predicted"/>
<dbReference type="AlphaFoldDB" id="A0A2H3NPH8"/>
<keyword evidence="2" id="KW-1133">Transmembrane helix</keyword>
<dbReference type="SMART" id="SM00240">
    <property type="entry name" value="FHA"/>
    <property type="match status" value="1"/>
</dbReference>
<protein>
    <recommendedName>
        <fullName evidence="4">FHA domain-containing protein</fullName>
    </recommendedName>
</protein>
<dbReference type="CDD" id="cd00060">
    <property type="entry name" value="FHA"/>
    <property type="match status" value="1"/>
</dbReference>
<feature type="transmembrane region" description="Helical" evidence="2">
    <location>
        <begin position="130"/>
        <end position="152"/>
    </location>
</feature>
<dbReference type="InterPro" id="IPR008984">
    <property type="entry name" value="SMAD_FHA_dom_sf"/>
</dbReference>
<feature type="region of interest" description="Disordered" evidence="1">
    <location>
        <begin position="162"/>
        <end position="241"/>
    </location>
</feature>
<dbReference type="OrthoDB" id="9816434at2"/>
<name>A0A2H3NPH8_9BACT</name>
<evidence type="ECO:0000313" key="6">
    <source>
        <dbReference type="Proteomes" id="UP000221024"/>
    </source>
</evidence>
<reference evidence="5 6" key="1">
    <citation type="submission" date="2017-10" db="EMBL/GenBank/DDBJ databases">
        <title>Draft genome of Longimonas halophila.</title>
        <authorList>
            <person name="Goh K.M."/>
            <person name="Shamsir M.S."/>
            <person name="Lim S.W."/>
        </authorList>
    </citation>
    <scope>NUCLEOTIDE SEQUENCE [LARGE SCALE GENOMIC DNA]</scope>
    <source>
        <strain evidence="5 6">KCTC 42399</strain>
    </source>
</reference>
<feature type="chain" id="PRO_5013884236" description="FHA domain-containing protein" evidence="3">
    <location>
        <begin position="22"/>
        <end position="363"/>
    </location>
</feature>
<dbReference type="Gene3D" id="2.60.200.20">
    <property type="match status" value="1"/>
</dbReference>
<dbReference type="RefSeq" id="WP_098062047.1">
    <property type="nucleotide sequence ID" value="NZ_PDEP01000006.1"/>
</dbReference>
<dbReference type="EMBL" id="PDEP01000006">
    <property type="protein sequence ID" value="PEN07019.1"/>
    <property type="molecule type" value="Genomic_DNA"/>
</dbReference>
<keyword evidence="2" id="KW-0472">Membrane</keyword>
<feature type="region of interest" description="Disordered" evidence="1">
    <location>
        <begin position="100"/>
        <end position="125"/>
    </location>
</feature>
<evidence type="ECO:0000256" key="1">
    <source>
        <dbReference type="SAM" id="MobiDB-lite"/>
    </source>
</evidence>
<organism evidence="5 6">
    <name type="scientific">Longimonas halophila</name>
    <dbReference type="NCBI Taxonomy" id="1469170"/>
    <lineage>
        <taxon>Bacteria</taxon>
        <taxon>Pseudomonadati</taxon>
        <taxon>Rhodothermota</taxon>
        <taxon>Rhodothermia</taxon>
        <taxon>Rhodothermales</taxon>
        <taxon>Salisaetaceae</taxon>
        <taxon>Longimonas</taxon>
    </lineage>
</organism>
<dbReference type="InterPro" id="IPR000253">
    <property type="entry name" value="FHA_dom"/>
</dbReference>
<keyword evidence="3" id="KW-0732">Signal</keyword>
<feature type="signal peptide" evidence="3">
    <location>
        <begin position="1"/>
        <end position="21"/>
    </location>
</feature>
<accession>A0A2H3NPH8</accession>
<feature type="compositionally biased region" description="Polar residues" evidence="1">
    <location>
        <begin position="101"/>
        <end position="116"/>
    </location>
</feature>
<gene>
    <name evidence="5" type="ORF">CRI93_07720</name>
</gene>
<evidence type="ECO:0000256" key="3">
    <source>
        <dbReference type="SAM" id="SignalP"/>
    </source>
</evidence>
<dbReference type="PROSITE" id="PS50006">
    <property type="entry name" value="FHA_DOMAIN"/>
    <property type="match status" value="1"/>
</dbReference>
<dbReference type="Proteomes" id="UP000221024">
    <property type="component" value="Unassembled WGS sequence"/>
</dbReference>
<feature type="compositionally biased region" description="Basic and acidic residues" evidence="1">
    <location>
        <begin position="162"/>
        <end position="178"/>
    </location>
</feature>
<dbReference type="Pfam" id="PF00498">
    <property type="entry name" value="FHA"/>
    <property type="match status" value="1"/>
</dbReference>
<evidence type="ECO:0000256" key="2">
    <source>
        <dbReference type="SAM" id="Phobius"/>
    </source>
</evidence>
<feature type="domain" description="FHA" evidence="4">
    <location>
        <begin position="279"/>
        <end position="338"/>
    </location>
</feature>
<evidence type="ECO:0000313" key="5">
    <source>
        <dbReference type="EMBL" id="PEN07019.1"/>
    </source>
</evidence>
<keyword evidence="2" id="KW-0812">Transmembrane</keyword>
<dbReference type="SUPFAM" id="SSF49879">
    <property type="entry name" value="SMAD/FHA domain"/>
    <property type="match status" value="1"/>
</dbReference>
<evidence type="ECO:0000259" key="4">
    <source>
        <dbReference type="PROSITE" id="PS50006"/>
    </source>
</evidence>